<evidence type="ECO:0000313" key="1">
    <source>
        <dbReference type="EMBL" id="BCS18280.1"/>
    </source>
</evidence>
<dbReference type="GeneID" id="64968285"/>
<name>A0A7R8AI48_9EURO</name>
<organism evidence="1 2">
    <name type="scientific">Aspergillus puulaauensis</name>
    <dbReference type="NCBI Taxonomy" id="1220207"/>
    <lineage>
        <taxon>Eukaryota</taxon>
        <taxon>Fungi</taxon>
        <taxon>Dikarya</taxon>
        <taxon>Ascomycota</taxon>
        <taxon>Pezizomycotina</taxon>
        <taxon>Eurotiomycetes</taxon>
        <taxon>Eurotiomycetidae</taxon>
        <taxon>Eurotiales</taxon>
        <taxon>Aspergillaceae</taxon>
        <taxon>Aspergillus</taxon>
    </lineage>
</organism>
<dbReference type="RefSeq" id="XP_041550474.1">
    <property type="nucleotide sequence ID" value="XM_041694635.1"/>
</dbReference>
<dbReference type="OrthoDB" id="4381838at2759"/>
<dbReference type="Proteomes" id="UP000654913">
    <property type="component" value="Chromosome 1"/>
</dbReference>
<proteinExistence type="predicted"/>
<evidence type="ECO:0000313" key="2">
    <source>
        <dbReference type="Proteomes" id="UP000654913"/>
    </source>
</evidence>
<dbReference type="EMBL" id="AP024443">
    <property type="protein sequence ID" value="BCS18280.1"/>
    <property type="molecule type" value="Genomic_DNA"/>
</dbReference>
<sequence length="285" mass="33922">MILLTLPVLFHPCKPISRLSGVSYFIDQDHGFYTLQVPWDSHTGIIRSNYRDRDIEHDKKHLLATALRDEVHDEPHPERLRGLVVHDRCWQVLRKHRIWRRARGDIDCIMRALLSRTARDWETSPLVPDSLRLNSCWENPIMMEETDPLHSRYVQYLISRARRRTHRRFKVMRNRQRSHLNRLPGEVLFLIADLLQSPEIVALQEAIGTYLGDAYWRSRIPMDLFHELRELADQGQILDWQFLCLELEKYNIGLSDAQRRGGRYNELVGRKWVLEQLDAIERFIC</sequence>
<dbReference type="KEGG" id="apuu:APUU_11108A"/>
<reference evidence="1" key="1">
    <citation type="submission" date="2021-01" db="EMBL/GenBank/DDBJ databases">
        <authorList>
            <consortium name="Aspergillus puulaauensis MK2 genome sequencing consortium"/>
            <person name="Kazuki M."/>
            <person name="Futagami T."/>
        </authorList>
    </citation>
    <scope>NUCLEOTIDE SEQUENCE</scope>
    <source>
        <strain evidence="1">MK2</strain>
    </source>
</reference>
<protein>
    <submittedName>
        <fullName evidence="1">Uncharacterized protein</fullName>
    </submittedName>
</protein>
<keyword evidence="2" id="KW-1185">Reference proteome</keyword>
<dbReference type="AlphaFoldDB" id="A0A7R8AI48"/>
<gene>
    <name evidence="1" type="ORF">APUU_11108A</name>
</gene>
<reference evidence="1" key="2">
    <citation type="submission" date="2021-02" db="EMBL/GenBank/DDBJ databases">
        <title>Aspergillus puulaauensis MK2 genome sequence.</title>
        <authorList>
            <person name="Futagami T."/>
            <person name="Mori K."/>
            <person name="Kadooka C."/>
            <person name="Tanaka T."/>
        </authorList>
    </citation>
    <scope>NUCLEOTIDE SEQUENCE</scope>
    <source>
        <strain evidence="1">MK2</strain>
    </source>
</reference>
<accession>A0A7R8AI48</accession>